<evidence type="ECO:0000256" key="9">
    <source>
        <dbReference type="RuleBase" id="RU003355"/>
    </source>
</evidence>
<dbReference type="Proteomes" id="UP000639772">
    <property type="component" value="Chromosome 11"/>
</dbReference>
<evidence type="ECO:0000259" key="11">
    <source>
        <dbReference type="Pfam" id="PF00082"/>
    </source>
</evidence>
<comment type="caution">
    <text evidence="14">The sequence shown here is derived from an EMBL/GenBank/DDBJ whole genome shotgun (WGS) entry which is preliminary data.</text>
</comment>
<evidence type="ECO:0000313" key="15">
    <source>
        <dbReference type="Proteomes" id="UP000639772"/>
    </source>
</evidence>
<dbReference type="PROSITE" id="PS51892">
    <property type="entry name" value="SUBTILASE"/>
    <property type="match status" value="1"/>
</dbReference>
<keyword evidence="4 10" id="KW-0732">Signal</keyword>
<evidence type="ECO:0000313" key="14">
    <source>
        <dbReference type="EMBL" id="KAG0461749.1"/>
    </source>
</evidence>
<dbReference type="InterPro" id="IPR023827">
    <property type="entry name" value="Peptidase_S8_Asp-AS"/>
</dbReference>
<dbReference type="InterPro" id="IPR000209">
    <property type="entry name" value="Peptidase_S8/S53_dom"/>
</dbReference>
<dbReference type="InterPro" id="IPR036852">
    <property type="entry name" value="Peptidase_S8/S53_dom_sf"/>
</dbReference>
<dbReference type="Gene3D" id="3.40.50.200">
    <property type="entry name" value="Peptidase S8/S53 domain"/>
    <property type="match status" value="2"/>
</dbReference>
<feature type="domain" description="Inhibitor I9" evidence="12">
    <location>
        <begin position="35"/>
        <end position="125"/>
    </location>
</feature>
<dbReference type="InterPro" id="IPR015500">
    <property type="entry name" value="Peptidase_S8_subtilisin-rel"/>
</dbReference>
<evidence type="ECO:0000256" key="10">
    <source>
        <dbReference type="SAM" id="SignalP"/>
    </source>
</evidence>
<accession>A0A835PXQ8</accession>
<evidence type="ECO:0000256" key="5">
    <source>
        <dbReference type="ARBA" id="ARBA00022801"/>
    </source>
</evidence>
<feature type="chain" id="PRO_5032481719" description="Subtilisin-like protease SBT2.5" evidence="10">
    <location>
        <begin position="33"/>
        <end position="840"/>
    </location>
</feature>
<evidence type="ECO:0000256" key="6">
    <source>
        <dbReference type="ARBA" id="ARBA00022825"/>
    </source>
</evidence>
<reference evidence="14 15" key="1">
    <citation type="journal article" date="2020" name="Nat. Food">
        <title>A phased Vanilla planifolia genome enables genetic improvement of flavour and production.</title>
        <authorList>
            <person name="Hasing T."/>
            <person name="Tang H."/>
            <person name="Brym M."/>
            <person name="Khazi F."/>
            <person name="Huang T."/>
            <person name="Chambers A.H."/>
        </authorList>
    </citation>
    <scope>NUCLEOTIDE SEQUENCE [LARGE SCALE GENOMIC DNA]</scope>
    <source>
        <tissue evidence="14">Leaf</tissue>
    </source>
</reference>
<dbReference type="EMBL" id="JADCNM010000011">
    <property type="protein sequence ID" value="KAG0461749.1"/>
    <property type="molecule type" value="Genomic_DNA"/>
</dbReference>
<dbReference type="InterPro" id="IPR010259">
    <property type="entry name" value="S8pro/Inhibitor_I9"/>
</dbReference>
<keyword evidence="7" id="KW-0325">Glycoprotein</keyword>
<comment type="subcellular location">
    <subcellularLocation>
        <location evidence="1">Secreted</location>
    </subcellularLocation>
</comment>
<dbReference type="PANTHER" id="PTHR10795">
    <property type="entry name" value="PROPROTEIN CONVERTASE SUBTILISIN/KEXIN"/>
    <property type="match status" value="1"/>
</dbReference>
<dbReference type="SUPFAM" id="SSF52743">
    <property type="entry name" value="Subtilisin-like"/>
    <property type="match status" value="1"/>
</dbReference>
<feature type="signal peptide" evidence="10">
    <location>
        <begin position="1"/>
        <end position="32"/>
    </location>
</feature>
<dbReference type="CDD" id="cd02120">
    <property type="entry name" value="PA_subtilisin_like"/>
    <property type="match status" value="1"/>
</dbReference>
<evidence type="ECO:0008006" key="16">
    <source>
        <dbReference type="Google" id="ProtNLM"/>
    </source>
</evidence>
<dbReference type="Pfam" id="PF00082">
    <property type="entry name" value="Peptidase_S8"/>
    <property type="match status" value="1"/>
</dbReference>
<keyword evidence="3 9" id="KW-0645">Protease</keyword>
<organism evidence="14 15">
    <name type="scientific">Vanilla planifolia</name>
    <name type="common">Vanilla</name>
    <dbReference type="NCBI Taxonomy" id="51239"/>
    <lineage>
        <taxon>Eukaryota</taxon>
        <taxon>Viridiplantae</taxon>
        <taxon>Streptophyta</taxon>
        <taxon>Embryophyta</taxon>
        <taxon>Tracheophyta</taxon>
        <taxon>Spermatophyta</taxon>
        <taxon>Magnoliopsida</taxon>
        <taxon>Liliopsida</taxon>
        <taxon>Asparagales</taxon>
        <taxon>Orchidaceae</taxon>
        <taxon>Vanilloideae</taxon>
        <taxon>Vanilleae</taxon>
        <taxon>Vanilla</taxon>
    </lineage>
</organism>
<comment type="similarity">
    <text evidence="2 8 9">Belongs to the peptidase S8 family.</text>
</comment>
<dbReference type="CDD" id="cd04852">
    <property type="entry name" value="Peptidases_S8_3"/>
    <property type="match status" value="1"/>
</dbReference>
<protein>
    <recommendedName>
        <fullName evidence="16">Subtilisin-like protease SBT2.5</fullName>
    </recommendedName>
</protein>
<dbReference type="PRINTS" id="PR00723">
    <property type="entry name" value="SUBTILISIN"/>
</dbReference>
<feature type="domain" description="Subtilisin-like protease fibronectin type-III" evidence="13">
    <location>
        <begin position="738"/>
        <end position="832"/>
    </location>
</feature>
<dbReference type="InterPro" id="IPR045051">
    <property type="entry name" value="SBT"/>
</dbReference>
<evidence type="ECO:0000256" key="2">
    <source>
        <dbReference type="ARBA" id="ARBA00011073"/>
    </source>
</evidence>
<dbReference type="GO" id="GO:0006508">
    <property type="term" value="P:proteolysis"/>
    <property type="evidence" value="ECO:0007669"/>
    <property type="project" value="UniProtKB-KW"/>
</dbReference>
<dbReference type="Pfam" id="PF17766">
    <property type="entry name" value="fn3_6"/>
    <property type="match status" value="1"/>
</dbReference>
<evidence type="ECO:0000256" key="7">
    <source>
        <dbReference type="ARBA" id="ARBA00023180"/>
    </source>
</evidence>
<dbReference type="OrthoDB" id="640735at2759"/>
<sequence>MAPSSDICLLSRALLLLFSCLMPALFLPLVDAKVYMVVMEDDPVITFKESSNDFINGVEAMKYKERVISRHDVFLQSLLHSGSYTKLYSYTHLLNGFAIHTSEEVIEILRDARRIRFLQEDVKVEKMTTHTPEYIGISTGVWPGLGGAENAGQGVVIGFIDTGINPDHPSFANLGPESSSKMGRYRGKCEAGEGFPSTACNGKIVGAQVFARAAIAAGDYNASRDYASPFDADGHGRQVLTFGFVSRETLCKDEVLSFGIGSHTASTAAGNYRIAVLSNGYNYGYASGMAPGARIAAYKAIHSFGGYMSDVVAAIDKAVEDGVDILSLSIGPSAVPLGLAAFLNILDVELLLATKAGVVVVQAVGNGGPDSSSVLSFSPWVLSVAASTTDRKYNNSLVLDSGDSLAGSGLSPPTERDGFYPITAAEDISASNGSFPPLKNCLNPDSFIPPMAEGKLVICSYTSDSFLTLTNVATIANAVKAAGATGFILALDRAAASRPPKEMALSLLVPGILLGSWEASRALWEYYDSHTMRGMDGEVLSFEAMGRILEGRGAIFTGEPPVVASYSSRGPDVNNAMMQTADVLKPNVMAPGNAIWAAWSSKSDGDLYFKGQEFAMVSGTSMATPHVAGVAALIKQNHPEWSPAAVASAIMTTADDAGVGTGPLLAQRANGDLVAATPFDYGSGAINPTRAIDPGLIFDAEFKHYIQFLCAVPGTDEDSVRRSAGAGCPTAQREWCSDLNSPSVTVASLVGSRKVERRVTSVAAETEKYAVTVREPAGVAVTVSPSEFGISPNETKMLRIDVVAKEAMNDYAFGEVVLRGDKKHMVRIPLAVYVSSTLMR</sequence>
<name>A0A835PXQ8_VANPL</name>
<evidence type="ECO:0000256" key="8">
    <source>
        <dbReference type="PROSITE-ProRule" id="PRU01240"/>
    </source>
</evidence>
<keyword evidence="6 9" id="KW-0720">Serine protease</keyword>
<dbReference type="Gene3D" id="3.50.30.30">
    <property type="match status" value="1"/>
</dbReference>
<dbReference type="InterPro" id="IPR034197">
    <property type="entry name" value="Peptidases_S8_3"/>
</dbReference>
<dbReference type="InterPro" id="IPR023828">
    <property type="entry name" value="Peptidase_S8_Ser-AS"/>
</dbReference>
<proteinExistence type="inferred from homology"/>
<dbReference type="AlphaFoldDB" id="A0A835PXQ8"/>
<comment type="caution">
    <text evidence="8">Lacks conserved residue(s) required for the propagation of feature annotation.</text>
</comment>
<dbReference type="InterPro" id="IPR041469">
    <property type="entry name" value="Subtilisin-like_FN3"/>
</dbReference>
<dbReference type="Pfam" id="PF05922">
    <property type="entry name" value="Inhibitor_I9"/>
    <property type="match status" value="1"/>
</dbReference>
<dbReference type="PROSITE" id="PS00136">
    <property type="entry name" value="SUBTILASE_ASP"/>
    <property type="match status" value="1"/>
</dbReference>
<evidence type="ECO:0000256" key="4">
    <source>
        <dbReference type="ARBA" id="ARBA00022729"/>
    </source>
</evidence>
<gene>
    <name evidence="14" type="ORF">HPP92_020225</name>
</gene>
<evidence type="ECO:0000256" key="1">
    <source>
        <dbReference type="ARBA" id="ARBA00004613"/>
    </source>
</evidence>
<evidence type="ECO:0000259" key="12">
    <source>
        <dbReference type="Pfam" id="PF05922"/>
    </source>
</evidence>
<feature type="domain" description="Peptidase S8/S53" evidence="11">
    <location>
        <begin position="152"/>
        <end position="658"/>
    </location>
</feature>
<keyword evidence="5 9" id="KW-0378">Hydrolase</keyword>
<dbReference type="GO" id="GO:0004252">
    <property type="term" value="F:serine-type endopeptidase activity"/>
    <property type="evidence" value="ECO:0007669"/>
    <property type="project" value="InterPro"/>
</dbReference>
<evidence type="ECO:0000256" key="3">
    <source>
        <dbReference type="ARBA" id="ARBA00022670"/>
    </source>
</evidence>
<dbReference type="GO" id="GO:0005576">
    <property type="term" value="C:extracellular region"/>
    <property type="evidence" value="ECO:0007669"/>
    <property type="project" value="UniProtKB-SubCell"/>
</dbReference>
<dbReference type="PROSITE" id="PS00138">
    <property type="entry name" value="SUBTILASE_SER"/>
    <property type="match status" value="1"/>
</dbReference>
<evidence type="ECO:0000259" key="13">
    <source>
        <dbReference type="Pfam" id="PF17766"/>
    </source>
</evidence>
<dbReference type="Gene3D" id="2.60.40.2310">
    <property type="match status" value="1"/>
</dbReference>